<dbReference type="InterPro" id="IPR018060">
    <property type="entry name" value="HTH_AraC"/>
</dbReference>
<evidence type="ECO:0000256" key="2">
    <source>
        <dbReference type="ARBA" id="ARBA00023125"/>
    </source>
</evidence>
<dbReference type="STRING" id="1045775.SAMN05216378_1990"/>
<dbReference type="InterPro" id="IPR009057">
    <property type="entry name" value="Homeodomain-like_sf"/>
</dbReference>
<evidence type="ECO:0000313" key="6">
    <source>
        <dbReference type="Proteomes" id="UP000198855"/>
    </source>
</evidence>
<evidence type="ECO:0000256" key="3">
    <source>
        <dbReference type="ARBA" id="ARBA00023163"/>
    </source>
</evidence>
<feature type="domain" description="HTH araC/xylS-type" evidence="4">
    <location>
        <begin position="355"/>
        <end position="454"/>
    </location>
</feature>
<evidence type="ECO:0000313" key="5">
    <source>
        <dbReference type="EMBL" id="SFE01782.1"/>
    </source>
</evidence>
<sequence length="458" mass="53058">MTWQTNRDGEVPEVKREIVLENFRLAFQLVGTHWRTVDKGWSYMEHQHPLLELNVVLQGRQLTVVSGEEYTQNAGDLLLIRPDEVHKSRNAGNEPMTYFALHLDVDDPDLYYLLGRIEQRLFQADSPIVLQLMPHIDELMEICLSDPDNDMIRRLDIRVKVMQVLLILTMEARRLTQPHPGRNGRPQGEYSVPLIRHREQISLEKKVQMLFSEPYMRDVQMDEATLPSFRWAGVFTFQIEDKAFWQSTDRFWMKEQLTENMRELGTVVVIEDGPFMNAAVLTSKHSVPNMEEIVLKKKRMLEGRLGIPIKLGFGGITATVSELRSLYRNSLRQLGHAGDEDEKLLRYEFVSRIIRSAMQIMETEYGNKELSLVTLATRLGVTSNYLSGQFSAQTGATFTHHLTSIRIRQAKRLMRETNMKIYQVGERVGYTDHAYFSRLFKMMVGVSPAKYRLSEQSS</sequence>
<dbReference type="PRINTS" id="PR00032">
    <property type="entry name" value="HTHARAC"/>
</dbReference>
<dbReference type="PANTHER" id="PTHR43280">
    <property type="entry name" value="ARAC-FAMILY TRANSCRIPTIONAL REGULATOR"/>
    <property type="match status" value="1"/>
</dbReference>
<dbReference type="InterPro" id="IPR037923">
    <property type="entry name" value="HTH-like"/>
</dbReference>
<gene>
    <name evidence="5" type="ORF">SAMN05216378_1990</name>
</gene>
<evidence type="ECO:0000256" key="1">
    <source>
        <dbReference type="ARBA" id="ARBA00023015"/>
    </source>
</evidence>
<proteinExistence type="predicted"/>
<keyword evidence="3" id="KW-0804">Transcription</keyword>
<dbReference type="InterPro" id="IPR003313">
    <property type="entry name" value="AraC-bd"/>
</dbReference>
<dbReference type="PROSITE" id="PS01124">
    <property type="entry name" value="HTH_ARAC_FAMILY_2"/>
    <property type="match status" value="1"/>
</dbReference>
<evidence type="ECO:0000259" key="4">
    <source>
        <dbReference type="PROSITE" id="PS01124"/>
    </source>
</evidence>
<dbReference type="Pfam" id="PF02311">
    <property type="entry name" value="AraC_binding"/>
    <property type="match status" value="1"/>
</dbReference>
<dbReference type="SMART" id="SM00342">
    <property type="entry name" value="HTH_ARAC"/>
    <property type="match status" value="1"/>
</dbReference>
<name>A0A1I1X367_9BACL</name>
<dbReference type="InterPro" id="IPR014710">
    <property type="entry name" value="RmlC-like_jellyroll"/>
</dbReference>
<keyword evidence="6" id="KW-1185">Reference proteome</keyword>
<reference evidence="6" key="1">
    <citation type="submission" date="2016-10" db="EMBL/GenBank/DDBJ databases">
        <authorList>
            <person name="Varghese N."/>
            <person name="Submissions S."/>
        </authorList>
    </citation>
    <scope>NUCLEOTIDE SEQUENCE [LARGE SCALE GENOMIC DNA]</scope>
    <source>
        <strain evidence="6">CGMCC 1.10784</strain>
    </source>
</reference>
<dbReference type="Gene3D" id="2.60.120.10">
    <property type="entry name" value="Jelly Rolls"/>
    <property type="match status" value="1"/>
</dbReference>
<dbReference type="GO" id="GO:0003700">
    <property type="term" value="F:DNA-binding transcription factor activity"/>
    <property type="evidence" value="ECO:0007669"/>
    <property type="project" value="InterPro"/>
</dbReference>
<dbReference type="PANTHER" id="PTHR43280:SF28">
    <property type="entry name" value="HTH-TYPE TRANSCRIPTIONAL ACTIVATOR RHAS"/>
    <property type="match status" value="1"/>
</dbReference>
<keyword evidence="2" id="KW-0238">DNA-binding</keyword>
<dbReference type="Proteomes" id="UP000198855">
    <property type="component" value="Unassembled WGS sequence"/>
</dbReference>
<dbReference type="Gene3D" id="1.10.10.60">
    <property type="entry name" value="Homeodomain-like"/>
    <property type="match status" value="2"/>
</dbReference>
<dbReference type="SUPFAM" id="SSF46689">
    <property type="entry name" value="Homeodomain-like"/>
    <property type="match status" value="1"/>
</dbReference>
<dbReference type="RefSeq" id="WP_091184118.1">
    <property type="nucleotide sequence ID" value="NZ_FOMT01000002.1"/>
</dbReference>
<dbReference type="OrthoDB" id="247151at2"/>
<dbReference type="InterPro" id="IPR020449">
    <property type="entry name" value="Tscrpt_reg_AraC-type_HTH"/>
</dbReference>
<dbReference type="GO" id="GO:0043565">
    <property type="term" value="F:sequence-specific DNA binding"/>
    <property type="evidence" value="ECO:0007669"/>
    <property type="project" value="InterPro"/>
</dbReference>
<dbReference type="EMBL" id="FOMT01000002">
    <property type="protein sequence ID" value="SFE01782.1"/>
    <property type="molecule type" value="Genomic_DNA"/>
</dbReference>
<dbReference type="InterPro" id="IPR018062">
    <property type="entry name" value="HTH_AraC-typ_CS"/>
</dbReference>
<dbReference type="Pfam" id="PF12833">
    <property type="entry name" value="HTH_18"/>
    <property type="match status" value="1"/>
</dbReference>
<organism evidence="5 6">
    <name type="scientific">Paenibacillus catalpae</name>
    <dbReference type="NCBI Taxonomy" id="1045775"/>
    <lineage>
        <taxon>Bacteria</taxon>
        <taxon>Bacillati</taxon>
        <taxon>Bacillota</taxon>
        <taxon>Bacilli</taxon>
        <taxon>Bacillales</taxon>
        <taxon>Paenibacillaceae</taxon>
        <taxon>Paenibacillus</taxon>
    </lineage>
</organism>
<dbReference type="AlphaFoldDB" id="A0A1I1X367"/>
<accession>A0A1I1X367</accession>
<dbReference type="SUPFAM" id="SSF51215">
    <property type="entry name" value="Regulatory protein AraC"/>
    <property type="match status" value="1"/>
</dbReference>
<protein>
    <submittedName>
        <fullName evidence="5">AraC-like ligand binding domain-containing protein</fullName>
    </submittedName>
</protein>
<keyword evidence="1" id="KW-0805">Transcription regulation</keyword>
<dbReference type="PROSITE" id="PS00041">
    <property type="entry name" value="HTH_ARAC_FAMILY_1"/>
    <property type="match status" value="1"/>
</dbReference>